<gene>
    <name evidence="1" type="ORF">VNO78_10716</name>
</gene>
<proteinExistence type="predicted"/>
<dbReference type="AlphaFoldDB" id="A0AAN9SMW6"/>
<organism evidence="1 2">
    <name type="scientific">Psophocarpus tetragonolobus</name>
    <name type="common">Winged bean</name>
    <name type="synonym">Dolichos tetragonolobus</name>
    <dbReference type="NCBI Taxonomy" id="3891"/>
    <lineage>
        <taxon>Eukaryota</taxon>
        <taxon>Viridiplantae</taxon>
        <taxon>Streptophyta</taxon>
        <taxon>Embryophyta</taxon>
        <taxon>Tracheophyta</taxon>
        <taxon>Spermatophyta</taxon>
        <taxon>Magnoliopsida</taxon>
        <taxon>eudicotyledons</taxon>
        <taxon>Gunneridae</taxon>
        <taxon>Pentapetalae</taxon>
        <taxon>rosids</taxon>
        <taxon>fabids</taxon>
        <taxon>Fabales</taxon>
        <taxon>Fabaceae</taxon>
        <taxon>Papilionoideae</taxon>
        <taxon>50 kb inversion clade</taxon>
        <taxon>NPAAA clade</taxon>
        <taxon>indigoferoid/millettioid clade</taxon>
        <taxon>Phaseoleae</taxon>
        <taxon>Psophocarpus</taxon>
    </lineage>
</organism>
<name>A0AAN9SMW6_PSOTE</name>
<dbReference type="Proteomes" id="UP001386955">
    <property type="component" value="Unassembled WGS sequence"/>
</dbReference>
<evidence type="ECO:0000313" key="2">
    <source>
        <dbReference type="Proteomes" id="UP001386955"/>
    </source>
</evidence>
<evidence type="ECO:0000313" key="1">
    <source>
        <dbReference type="EMBL" id="KAK7399531.1"/>
    </source>
</evidence>
<accession>A0AAN9SMW6</accession>
<sequence length="74" mass="8003">MPKLIHKTHMREKERKSACDLVQLEVLGGDGSQFHGGDGEMANSSNYAASDKGIALSEFPLILSELLSESLNSL</sequence>
<comment type="caution">
    <text evidence="1">The sequence shown here is derived from an EMBL/GenBank/DDBJ whole genome shotgun (WGS) entry which is preliminary data.</text>
</comment>
<keyword evidence="2" id="KW-1185">Reference proteome</keyword>
<dbReference type="EMBL" id="JAYMYS010000003">
    <property type="protein sequence ID" value="KAK7399531.1"/>
    <property type="molecule type" value="Genomic_DNA"/>
</dbReference>
<reference evidence="1 2" key="1">
    <citation type="submission" date="2024-01" db="EMBL/GenBank/DDBJ databases">
        <title>The genomes of 5 underutilized Papilionoideae crops provide insights into root nodulation and disease resistanc.</title>
        <authorList>
            <person name="Jiang F."/>
        </authorList>
    </citation>
    <scope>NUCLEOTIDE SEQUENCE [LARGE SCALE GENOMIC DNA]</scope>
    <source>
        <strain evidence="1">DUOXIRENSHENG_FW03</strain>
        <tissue evidence="1">Leaves</tissue>
    </source>
</reference>
<protein>
    <submittedName>
        <fullName evidence="1">Uncharacterized protein</fullName>
    </submittedName>
</protein>